<gene>
    <name evidence="2" type="ORF">CHARACLAT_014170</name>
</gene>
<accession>A0ABU7D7B9</accession>
<evidence type="ECO:0000313" key="3">
    <source>
        <dbReference type="Proteomes" id="UP001352852"/>
    </source>
</evidence>
<protein>
    <submittedName>
        <fullName evidence="2">Uncharacterized protein</fullName>
    </submittedName>
</protein>
<name>A0ABU7D7B9_9TELE</name>
<keyword evidence="3" id="KW-1185">Reference proteome</keyword>
<evidence type="ECO:0000256" key="1">
    <source>
        <dbReference type="SAM" id="MobiDB-lite"/>
    </source>
</evidence>
<proteinExistence type="predicted"/>
<feature type="compositionally biased region" description="Basic residues" evidence="1">
    <location>
        <begin position="94"/>
        <end position="105"/>
    </location>
</feature>
<evidence type="ECO:0000313" key="2">
    <source>
        <dbReference type="EMBL" id="MED6270821.1"/>
    </source>
</evidence>
<dbReference type="Proteomes" id="UP001352852">
    <property type="component" value="Unassembled WGS sequence"/>
</dbReference>
<feature type="region of interest" description="Disordered" evidence="1">
    <location>
        <begin position="85"/>
        <end position="105"/>
    </location>
</feature>
<organism evidence="2 3">
    <name type="scientific">Characodon lateralis</name>
    <dbReference type="NCBI Taxonomy" id="208331"/>
    <lineage>
        <taxon>Eukaryota</taxon>
        <taxon>Metazoa</taxon>
        <taxon>Chordata</taxon>
        <taxon>Craniata</taxon>
        <taxon>Vertebrata</taxon>
        <taxon>Euteleostomi</taxon>
        <taxon>Actinopterygii</taxon>
        <taxon>Neopterygii</taxon>
        <taxon>Teleostei</taxon>
        <taxon>Neoteleostei</taxon>
        <taxon>Acanthomorphata</taxon>
        <taxon>Ovalentaria</taxon>
        <taxon>Atherinomorphae</taxon>
        <taxon>Cyprinodontiformes</taxon>
        <taxon>Goodeidae</taxon>
        <taxon>Characodon</taxon>
    </lineage>
</organism>
<comment type="caution">
    <text evidence="2">The sequence shown here is derived from an EMBL/GenBank/DDBJ whole genome shotgun (WGS) entry which is preliminary data.</text>
</comment>
<reference evidence="2 3" key="1">
    <citation type="submission" date="2021-06" db="EMBL/GenBank/DDBJ databases">
        <authorList>
            <person name="Palmer J.M."/>
        </authorList>
    </citation>
    <scope>NUCLEOTIDE SEQUENCE [LARGE SCALE GENOMIC DNA]</scope>
    <source>
        <strain evidence="2 3">CL_MEX2019</strain>
        <tissue evidence="2">Muscle</tissue>
    </source>
</reference>
<dbReference type="EMBL" id="JAHUTJ010017446">
    <property type="protein sequence ID" value="MED6270821.1"/>
    <property type="molecule type" value="Genomic_DNA"/>
</dbReference>
<sequence>MSSKERTDARRRKKANISPDCLNLQVDRLCINSCQTLGILLHPGLCSGPYCACQSAGQLQRGKFKNGFLEEPGPTQWDTVQGLRTSSHNLQYKPKQKKATAYPRK</sequence>